<dbReference type="SUPFAM" id="SSF51556">
    <property type="entry name" value="Metallo-dependent hydrolases"/>
    <property type="match status" value="1"/>
</dbReference>
<dbReference type="Gene3D" id="2.30.40.10">
    <property type="entry name" value="Urease, subunit C, domain 1"/>
    <property type="match status" value="1"/>
</dbReference>
<comment type="caution">
    <text evidence="2">The sequence shown here is derived from an EMBL/GenBank/DDBJ whole genome shotgun (WGS) entry which is preliminary data.</text>
</comment>
<dbReference type="Gene3D" id="3.20.20.140">
    <property type="entry name" value="Metal-dependent hydrolases"/>
    <property type="match status" value="1"/>
</dbReference>
<proteinExistence type="predicted"/>
<dbReference type="InterPro" id="IPR051781">
    <property type="entry name" value="Metallo-dep_Hydrolase"/>
</dbReference>
<dbReference type="Proteomes" id="UP001595690">
    <property type="component" value="Unassembled WGS sequence"/>
</dbReference>
<evidence type="ECO:0000313" key="2">
    <source>
        <dbReference type="EMBL" id="MFC3893333.1"/>
    </source>
</evidence>
<dbReference type="InterPro" id="IPR032466">
    <property type="entry name" value="Metal_Hydrolase"/>
</dbReference>
<sequence length="416" mass="42368">MTARLAVRAERAFDGERWIRDGALVLAENGRIVAVEPATAPVPSGWQVVEHPGSTLLPGLIDAHVHLSGDGESGALDRLADYRDAELDSVVETSLRAQLAAGVTTVRDLGCRRFAVLGWRNRPGLPAVVASGPPITVAGGHCANMGGGVSGTAQLRAAVEERVERGADVVKIMASGGVMTAGTDPFQPQFSLDELRLVVDQAHAAGLPVTAHAHALAAVELAVAAGVDGIEHCTCGSRDGFRLPAGLLNSLAALRIAVCPTLGGVRVPSPPPHLLEFLRGVGLLPEQERHRVARFVEGGVRLVSGSDAGIGEFKPHGVLPTSIIALAEAGAGLDAALASATAVAADVCGLGRSKGRLRAGFDADLLLVDGDPSGDLTALTRPAAVVLAGQRVSGHAGSAAQDAGVLTGSTTAHARD</sequence>
<protein>
    <submittedName>
        <fullName evidence="2">Amidohydrolase family protein</fullName>
    </submittedName>
</protein>
<dbReference type="PANTHER" id="PTHR43135:SF3">
    <property type="entry name" value="ALPHA-D-RIBOSE 1-METHYLPHOSPHONATE 5-TRIPHOSPHATE DIPHOSPHATASE"/>
    <property type="match status" value="1"/>
</dbReference>
<evidence type="ECO:0000313" key="3">
    <source>
        <dbReference type="Proteomes" id="UP001595690"/>
    </source>
</evidence>
<reference evidence="3" key="1">
    <citation type="journal article" date="2019" name="Int. J. Syst. Evol. Microbiol.">
        <title>The Global Catalogue of Microorganisms (GCM) 10K type strain sequencing project: providing services to taxonomists for standard genome sequencing and annotation.</title>
        <authorList>
            <consortium name="The Broad Institute Genomics Platform"/>
            <consortium name="The Broad Institute Genome Sequencing Center for Infectious Disease"/>
            <person name="Wu L."/>
            <person name="Ma J."/>
        </authorList>
    </citation>
    <scope>NUCLEOTIDE SEQUENCE [LARGE SCALE GENOMIC DNA]</scope>
    <source>
        <strain evidence="3">CGMCC 4.7405</strain>
    </source>
</reference>
<accession>A0ABV8BSS7</accession>
<dbReference type="InterPro" id="IPR011059">
    <property type="entry name" value="Metal-dep_hydrolase_composite"/>
</dbReference>
<evidence type="ECO:0000259" key="1">
    <source>
        <dbReference type="Pfam" id="PF01979"/>
    </source>
</evidence>
<dbReference type="EMBL" id="JBHRZI010000015">
    <property type="protein sequence ID" value="MFC3893333.1"/>
    <property type="molecule type" value="Genomic_DNA"/>
</dbReference>
<gene>
    <name evidence="2" type="ORF">ACFOWZ_17810</name>
</gene>
<dbReference type="Pfam" id="PF01979">
    <property type="entry name" value="Amidohydro_1"/>
    <property type="match status" value="1"/>
</dbReference>
<dbReference type="SUPFAM" id="SSF51338">
    <property type="entry name" value="Composite domain of metallo-dependent hydrolases"/>
    <property type="match status" value="1"/>
</dbReference>
<feature type="domain" description="Amidohydrolase-related" evidence="1">
    <location>
        <begin position="55"/>
        <end position="391"/>
    </location>
</feature>
<dbReference type="RefSeq" id="WP_382373797.1">
    <property type="nucleotide sequence ID" value="NZ_JBHRZI010000015.1"/>
</dbReference>
<dbReference type="PANTHER" id="PTHR43135">
    <property type="entry name" value="ALPHA-D-RIBOSE 1-METHYLPHOSPHONATE 5-TRIPHOSPHATE DIPHOSPHATASE"/>
    <property type="match status" value="1"/>
</dbReference>
<organism evidence="2 3">
    <name type="scientific">Lentzea rhizosphaerae</name>
    <dbReference type="NCBI Taxonomy" id="2041025"/>
    <lineage>
        <taxon>Bacteria</taxon>
        <taxon>Bacillati</taxon>
        <taxon>Actinomycetota</taxon>
        <taxon>Actinomycetes</taxon>
        <taxon>Pseudonocardiales</taxon>
        <taxon>Pseudonocardiaceae</taxon>
        <taxon>Lentzea</taxon>
    </lineage>
</organism>
<dbReference type="InterPro" id="IPR006680">
    <property type="entry name" value="Amidohydro-rel"/>
</dbReference>
<name>A0ABV8BSS7_9PSEU</name>
<keyword evidence="3" id="KW-1185">Reference proteome</keyword>